<dbReference type="Proteomes" id="UP000016924">
    <property type="component" value="Unassembled WGS sequence"/>
</dbReference>
<dbReference type="GO" id="GO:0003995">
    <property type="term" value="F:acyl-CoA dehydrogenase activity"/>
    <property type="evidence" value="ECO:0007669"/>
    <property type="project" value="TreeGrafter"/>
</dbReference>
<sequence>MIDFALSTEQHKTREDASKFADLVLRDAYASYSKHKSNHERFQATEPIVRKAAEMGLIKSAVPAPLGGTGGSLIDVCLVVEELYAVEPSVALTILANALGLYPLVAGGTGTQQQEFLAPFLNGRDPALASLVYSEPAGTANFFEPGARGMQTTATKEGNEWILNGEKIWATNCAGWDSRGATLQCVVCREETSSASSLEESTMILLVTREIIQQNPADAYTIVKHLDTPGHTASSGPHVKFDGLRVPGSHVLARPGTMDAHRLIGAAFTMSAVIVGAMSVGIMRHAFETALNFAKSRTAGGTVLLLERQSVADSLIDIKMSVEAARCLTWKAAHALEHMVSAENAYEAKIWCSEAAVEVVTKAMRVVGISSYDASCPLARMLSDALALPIFDGGNVGIRRRQLQKLFLADDYDPWQAGFGKA</sequence>
<keyword evidence="4" id="KW-0274">FAD</keyword>
<evidence type="ECO:0008006" key="9">
    <source>
        <dbReference type="Google" id="ProtNLM"/>
    </source>
</evidence>
<dbReference type="GO" id="GO:0033539">
    <property type="term" value="P:fatty acid beta-oxidation using acyl-CoA dehydrogenase"/>
    <property type="evidence" value="ECO:0007669"/>
    <property type="project" value="TreeGrafter"/>
</dbReference>
<dbReference type="InterPro" id="IPR013786">
    <property type="entry name" value="AcylCoA_DH/ox_N"/>
</dbReference>
<name>R7YTW9_CONA1</name>
<comment type="similarity">
    <text evidence="2">Belongs to the acyl-CoA dehydrogenase family.</text>
</comment>
<dbReference type="CDD" id="cd00567">
    <property type="entry name" value="ACAD"/>
    <property type="match status" value="1"/>
</dbReference>
<dbReference type="InterPro" id="IPR046373">
    <property type="entry name" value="Acyl-CoA_Oxase/DH_mid-dom_sf"/>
</dbReference>
<dbReference type="OrthoDB" id="10016597at2759"/>
<keyword evidence="8" id="KW-1185">Reference proteome</keyword>
<dbReference type="Gene3D" id="1.10.540.10">
    <property type="entry name" value="Acyl-CoA dehydrogenase/oxidase, N-terminal domain"/>
    <property type="match status" value="1"/>
</dbReference>
<evidence type="ECO:0000259" key="6">
    <source>
        <dbReference type="Pfam" id="PF02771"/>
    </source>
</evidence>
<evidence type="ECO:0000256" key="1">
    <source>
        <dbReference type="ARBA" id="ARBA00001974"/>
    </source>
</evidence>
<proteinExistence type="inferred from homology"/>
<dbReference type="GO" id="GO:0046359">
    <property type="term" value="P:butyrate catabolic process"/>
    <property type="evidence" value="ECO:0007669"/>
    <property type="project" value="TreeGrafter"/>
</dbReference>
<dbReference type="Gene3D" id="1.20.140.10">
    <property type="entry name" value="Butyryl-CoA Dehydrogenase, subunit A, domain 3"/>
    <property type="match status" value="1"/>
</dbReference>
<gene>
    <name evidence="7" type="ORF">W97_04326</name>
</gene>
<dbReference type="Gene3D" id="2.40.110.10">
    <property type="entry name" value="Butyryl-CoA Dehydrogenase, subunit A, domain 2"/>
    <property type="match status" value="1"/>
</dbReference>
<comment type="cofactor">
    <cofactor evidence="1">
        <name>FAD</name>
        <dbReference type="ChEBI" id="CHEBI:57692"/>
    </cofactor>
</comment>
<dbReference type="InterPro" id="IPR036250">
    <property type="entry name" value="AcylCo_DH-like_C"/>
</dbReference>
<protein>
    <recommendedName>
        <fullName evidence="9">Acyl-CoA dehydrogenase</fullName>
    </recommendedName>
</protein>
<organism evidence="7 8">
    <name type="scientific">Coniosporium apollinis (strain CBS 100218)</name>
    <name type="common">Rock-inhabiting black yeast</name>
    <dbReference type="NCBI Taxonomy" id="1168221"/>
    <lineage>
        <taxon>Eukaryota</taxon>
        <taxon>Fungi</taxon>
        <taxon>Dikarya</taxon>
        <taxon>Ascomycota</taxon>
        <taxon>Pezizomycotina</taxon>
        <taxon>Dothideomycetes</taxon>
        <taxon>Dothideomycetes incertae sedis</taxon>
        <taxon>Coniosporium</taxon>
    </lineage>
</organism>
<evidence type="ECO:0000256" key="2">
    <source>
        <dbReference type="ARBA" id="ARBA00009347"/>
    </source>
</evidence>
<keyword evidence="3" id="KW-0285">Flavoprotein</keyword>
<feature type="domain" description="Acyl-CoA dehydrogenase/oxidase C-terminal" evidence="5">
    <location>
        <begin position="264"/>
        <end position="402"/>
    </location>
</feature>
<dbReference type="Pfam" id="PF02771">
    <property type="entry name" value="Acyl-CoA_dh_N"/>
    <property type="match status" value="1"/>
</dbReference>
<reference evidence="8" key="1">
    <citation type="submission" date="2012-06" db="EMBL/GenBank/DDBJ databases">
        <title>The genome sequence of Coniosporium apollinis CBS 100218.</title>
        <authorList>
            <consortium name="The Broad Institute Genome Sequencing Platform"/>
            <person name="Cuomo C."/>
            <person name="Gorbushina A."/>
            <person name="Noack S."/>
            <person name="Walker B."/>
            <person name="Young S.K."/>
            <person name="Zeng Q."/>
            <person name="Gargeya S."/>
            <person name="Fitzgerald M."/>
            <person name="Haas B."/>
            <person name="Abouelleil A."/>
            <person name="Alvarado L."/>
            <person name="Arachchi H.M."/>
            <person name="Berlin A.M."/>
            <person name="Chapman S.B."/>
            <person name="Goldberg J."/>
            <person name="Griggs A."/>
            <person name="Gujja S."/>
            <person name="Hansen M."/>
            <person name="Howarth C."/>
            <person name="Imamovic A."/>
            <person name="Larimer J."/>
            <person name="McCowan C."/>
            <person name="Montmayeur A."/>
            <person name="Murphy C."/>
            <person name="Neiman D."/>
            <person name="Pearson M."/>
            <person name="Priest M."/>
            <person name="Roberts A."/>
            <person name="Saif S."/>
            <person name="Shea T."/>
            <person name="Sisk P."/>
            <person name="Sykes S."/>
            <person name="Wortman J."/>
            <person name="Nusbaum C."/>
            <person name="Birren B."/>
        </authorList>
    </citation>
    <scope>NUCLEOTIDE SEQUENCE [LARGE SCALE GENOMIC DNA]</scope>
    <source>
        <strain evidence="8">CBS 100218</strain>
    </source>
</reference>
<dbReference type="STRING" id="1168221.R7YTW9"/>
<evidence type="ECO:0000256" key="3">
    <source>
        <dbReference type="ARBA" id="ARBA00022630"/>
    </source>
</evidence>
<dbReference type="GeneID" id="19901637"/>
<dbReference type="Pfam" id="PF00441">
    <property type="entry name" value="Acyl-CoA_dh_1"/>
    <property type="match status" value="1"/>
</dbReference>
<dbReference type="EMBL" id="JH767572">
    <property type="protein sequence ID" value="EON65091.1"/>
    <property type="molecule type" value="Genomic_DNA"/>
</dbReference>
<dbReference type="OMA" id="LTWKAAH"/>
<dbReference type="PANTHER" id="PTHR43884:SF12">
    <property type="entry name" value="ISOVALERYL-COA DEHYDROGENASE, MITOCHONDRIAL-RELATED"/>
    <property type="match status" value="1"/>
</dbReference>
<evidence type="ECO:0000256" key="4">
    <source>
        <dbReference type="ARBA" id="ARBA00022827"/>
    </source>
</evidence>
<feature type="domain" description="Acyl-CoA dehydrogenase/oxidase N-terminal" evidence="6">
    <location>
        <begin position="8"/>
        <end position="123"/>
    </location>
</feature>
<dbReference type="InterPro" id="IPR009075">
    <property type="entry name" value="AcylCo_DH/oxidase_C"/>
</dbReference>
<dbReference type="PANTHER" id="PTHR43884">
    <property type="entry name" value="ACYL-COA DEHYDROGENASE"/>
    <property type="match status" value="1"/>
</dbReference>
<dbReference type="SUPFAM" id="SSF47203">
    <property type="entry name" value="Acyl-CoA dehydrogenase C-terminal domain-like"/>
    <property type="match status" value="1"/>
</dbReference>
<accession>R7YTW9</accession>
<dbReference type="HOGENOM" id="CLU_018204_3_0_1"/>
<evidence type="ECO:0000313" key="8">
    <source>
        <dbReference type="Proteomes" id="UP000016924"/>
    </source>
</evidence>
<evidence type="ECO:0000313" key="7">
    <source>
        <dbReference type="EMBL" id="EON65091.1"/>
    </source>
</evidence>
<dbReference type="InterPro" id="IPR037069">
    <property type="entry name" value="AcylCoA_DH/ox_N_sf"/>
</dbReference>
<evidence type="ECO:0000259" key="5">
    <source>
        <dbReference type="Pfam" id="PF00441"/>
    </source>
</evidence>
<dbReference type="RefSeq" id="XP_007780408.1">
    <property type="nucleotide sequence ID" value="XM_007782218.1"/>
</dbReference>
<dbReference type="InterPro" id="IPR009100">
    <property type="entry name" value="AcylCoA_DH/oxidase_NM_dom_sf"/>
</dbReference>
<dbReference type="SUPFAM" id="SSF56645">
    <property type="entry name" value="Acyl-CoA dehydrogenase NM domain-like"/>
    <property type="match status" value="1"/>
</dbReference>
<dbReference type="AlphaFoldDB" id="R7YTW9"/>
<dbReference type="eggNOG" id="KOG0140">
    <property type="taxonomic scope" value="Eukaryota"/>
</dbReference>
<dbReference type="GO" id="GO:0050660">
    <property type="term" value="F:flavin adenine dinucleotide binding"/>
    <property type="evidence" value="ECO:0007669"/>
    <property type="project" value="InterPro"/>
</dbReference>